<keyword evidence="1" id="KW-0472">Membrane</keyword>
<dbReference type="Gene3D" id="3.30.2090.10">
    <property type="entry name" value="Multidrug efflux transporter AcrB TolC docking domain, DN and DC subdomains"/>
    <property type="match status" value="2"/>
</dbReference>
<keyword evidence="3" id="KW-1185">Reference proteome</keyword>
<dbReference type="SUPFAM" id="SSF82693">
    <property type="entry name" value="Multidrug efflux transporter AcrB pore domain, PN1, PN2, PC1 and PC2 subdomains"/>
    <property type="match status" value="3"/>
</dbReference>
<dbReference type="PANTHER" id="PTHR32063">
    <property type="match status" value="1"/>
</dbReference>
<dbReference type="EMBL" id="JNVC02000003">
    <property type="protein sequence ID" value="KEZ53240.1"/>
    <property type="molecule type" value="Genomic_DNA"/>
</dbReference>
<evidence type="ECO:0000313" key="2">
    <source>
        <dbReference type="EMBL" id="KEZ53240.1"/>
    </source>
</evidence>
<feature type="transmembrane region" description="Helical" evidence="1">
    <location>
        <begin position="882"/>
        <end position="904"/>
    </location>
</feature>
<reference evidence="2 3" key="1">
    <citation type="journal article" date="2005" name="Int. J. Syst. Evol. Microbiol.">
        <title>Bacillus cibi sp. nov., isolated from jeotgal, a traditional Korean fermented seafood.</title>
        <authorList>
            <person name="Yoon J.H."/>
            <person name="Lee C.H."/>
            <person name="Oh T.K."/>
        </authorList>
    </citation>
    <scope>NUCLEOTIDE SEQUENCE [LARGE SCALE GENOMIC DNA]</scope>
    <source>
        <strain evidence="2 3">DSM 16189</strain>
    </source>
</reference>
<dbReference type="PRINTS" id="PR00702">
    <property type="entry name" value="ACRIFLAVINRP"/>
</dbReference>
<dbReference type="Proteomes" id="UP000028549">
    <property type="component" value="Unassembled WGS sequence"/>
</dbReference>
<keyword evidence="1" id="KW-0812">Transmembrane</keyword>
<feature type="transmembrane region" description="Helical" evidence="1">
    <location>
        <begin position="459"/>
        <end position="481"/>
    </location>
</feature>
<proteinExistence type="predicted"/>
<dbReference type="Gene3D" id="3.30.70.1430">
    <property type="entry name" value="Multidrug efflux transporter AcrB pore domain"/>
    <property type="match status" value="2"/>
</dbReference>
<feature type="transmembrane region" description="Helical" evidence="1">
    <location>
        <begin position="854"/>
        <end position="875"/>
    </location>
</feature>
<dbReference type="AlphaFoldDB" id="A0A084H0X8"/>
<comment type="caution">
    <text evidence="2">The sequence shown here is derived from an EMBL/GenBank/DDBJ whole genome shotgun (WGS) entry which is preliminary data.</text>
</comment>
<dbReference type="InterPro" id="IPR027463">
    <property type="entry name" value="AcrB_DN_DC_subdom"/>
</dbReference>
<dbReference type="OrthoDB" id="9757876at2"/>
<dbReference type="SUPFAM" id="SSF82866">
    <property type="entry name" value="Multidrug efflux transporter AcrB transmembrane domain"/>
    <property type="match status" value="2"/>
</dbReference>
<dbReference type="Gene3D" id="1.20.1640.10">
    <property type="entry name" value="Multidrug efflux transporter AcrB transmembrane domain"/>
    <property type="match status" value="2"/>
</dbReference>
<evidence type="ECO:0008006" key="4">
    <source>
        <dbReference type="Google" id="ProtNLM"/>
    </source>
</evidence>
<dbReference type="Gene3D" id="3.30.70.1440">
    <property type="entry name" value="Multidrug efflux transporter AcrB pore domain"/>
    <property type="match status" value="1"/>
</dbReference>
<dbReference type="GO" id="GO:0005886">
    <property type="term" value="C:plasma membrane"/>
    <property type="evidence" value="ECO:0007669"/>
    <property type="project" value="TreeGrafter"/>
</dbReference>
<dbReference type="RefSeq" id="WP_029565880.1">
    <property type="nucleotide sequence ID" value="NZ_JNVC02000003.1"/>
</dbReference>
<protein>
    <recommendedName>
        <fullName evidence="4">Antiporter</fullName>
    </recommendedName>
</protein>
<dbReference type="Pfam" id="PF00873">
    <property type="entry name" value="ACR_tran"/>
    <property type="match status" value="1"/>
</dbReference>
<dbReference type="PANTHER" id="PTHR32063:SF18">
    <property type="entry name" value="CATION EFFLUX SYSTEM PROTEIN"/>
    <property type="match status" value="1"/>
</dbReference>
<feature type="transmembrane region" description="Helical" evidence="1">
    <location>
        <begin position="524"/>
        <end position="546"/>
    </location>
</feature>
<dbReference type="STRING" id="246786.GS18_0208070"/>
<sequence>MFESFLKRGKLIIILFFVIILVGGYLFYQLPKRELPEFSANIVTISTVYPGADASVVESDVTEVLEDAINNSDGVASLNSVSAKEFSNVIVEVEDGEDLEKITSDLKQKVSDAASKLPDEAFDPEVKQAQTGLPVASYMFTADSADTLKQSQEEILRLKEKIQELDGVSGVTIKGFKEKEAVLELDSEALAENGLNVSNIIEAINSEYKTTPLGETSQNGETIRLTLDQFKDIDQIEDITVLSPITKEAVKIGDTANLVLTEKTQEDIVSFEGKPAYSFTVNIESGLDIPATFKKVDKELKDELSLPDNVELKTYYSQKADVDKIFDELIKEAAIAVLAVILITTLGLTLSGAFIVSLAIPLSITLGTLPLPFLDVDLNQISVIGLIIALGILVDDAIVVNDNILRQYKLQKNGNALQATKDGVKEVWGSIVTSTLAVIFAFLPLTLLSGANGSFIRSLPSVLILTIAASMIISLTLVPVYQYAVNKRKIRVSEKEPGFLGRPLLRLSNFYADTLLAKIVKRPVLIGITGIVGTTLIFLLAFFVPFEFFPSANKKEVTVTVTMPTDYTLEETNTVLEEMETDLLAIEETEETAIFAGSGVPGLFSETVENAGPNTGQIVTRIDNEAVTADAFIAEHTDTLREKYPEAEIFLTTIVQGPPTGAPVTVKLSGEDFNKLNEIKNKLASDIKEADSGLIIDNVKEPVSSVQYKLDRTALTESGLDPKFISDQIRLVTEGVPMGTFKSNNENIDLLIKQDPAVHEEGIKLDEILVPLQSEGPVPQTAPLSQFIETDTVEQYQTIPRENGERTITLKAYPGESETFKEDVASIVDDYKENYSGEGYTLTLGGENDDQTKFFVEISLLFLVVLVLIYITIAFQFNSLSLPLLVLGTVYLAVAGAVAGLFVTQTPFSFMATMGIVSLAGIVVRNSVVLFEFIEQRMRAGYDRAEAVIEAGRARIRPILLTAFTALVALLPVAFSNDPLFKPLAISIVSGVLFSTILTLLIVPALFITVDKLRSRKKKA</sequence>
<feature type="transmembrane region" description="Helical" evidence="1">
    <location>
        <begin position="380"/>
        <end position="400"/>
    </location>
</feature>
<keyword evidence="1" id="KW-1133">Transmembrane helix</keyword>
<dbReference type="SUPFAM" id="SSF82714">
    <property type="entry name" value="Multidrug efflux transporter AcrB TolC docking domain, DN and DC subdomains"/>
    <property type="match status" value="1"/>
</dbReference>
<accession>A0A084H0X8</accession>
<dbReference type="Gene3D" id="3.30.70.1320">
    <property type="entry name" value="Multidrug efflux transporter AcrB pore domain like"/>
    <property type="match status" value="1"/>
</dbReference>
<organism evidence="2 3">
    <name type="scientific">Metabacillus indicus</name>
    <name type="common">Bacillus indicus</name>
    <dbReference type="NCBI Taxonomy" id="246786"/>
    <lineage>
        <taxon>Bacteria</taxon>
        <taxon>Bacillati</taxon>
        <taxon>Bacillota</taxon>
        <taxon>Bacilli</taxon>
        <taxon>Bacillales</taxon>
        <taxon>Bacillaceae</taxon>
        <taxon>Metabacillus</taxon>
    </lineage>
</organism>
<feature type="transmembrane region" description="Helical" evidence="1">
    <location>
        <begin position="333"/>
        <end position="360"/>
    </location>
</feature>
<feature type="transmembrane region" description="Helical" evidence="1">
    <location>
        <begin position="427"/>
        <end position="447"/>
    </location>
</feature>
<evidence type="ECO:0000256" key="1">
    <source>
        <dbReference type="SAM" id="Phobius"/>
    </source>
</evidence>
<feature type="transmembrane region" description="Helical" evidence="1">
    <location>
        <begin position="955"/>
        <end position="975"/>
    </location>
</feature>
<feature type="transmembrane region" description="Helical" evidence="1">
    <location>
        <begin position="910"/>
        <end position="934"/>
    </location>
</feature>
<dbReference type="InterPro" id="IPR001036">
    <property type="entry name" value="Acrflvin-R"/>
</dbReference>
<evidence type="ECO:0000313" key="3">
    <source>
        <dbReference type="Proteomes" id="UP000028549"/>
    </source>
</evidence>
<feature type="transmembrane region" description="Helical" evidence="1">
    <location>
        <begin position="12"/>
        <end position="28"/>
    </location>
</feature>
<gene>
    <name evidence="2" type="ORF">GS18_0208070</name>
</gene>
<dbReference type="GO" id="GO:0042910">
    <property type="term" value="F:xenobiotic transmembrane transporter activity"/>
    <property type="evidence" value="ECO:0007669"/>
    <property type="project" value="TreeGrafter"/>
</dbReference>
<name>A0A084H0X8_METID</name>
<feature type="transmembrane region" description="Helical" evidence="1">
    <location>
        <begin position="987"/>
        <end position="1010"/>
    </location>
</feature>